<organism evidence="1">
    <name type="scientific">Cacopsylla melanoneura</name>
    <dbReference type="NCBI Taxonomy" id="428564"/>
    <lineage>
        <taxon>Eukaryota</taxon>
        <taxon>Metazoa</taxon>
        <taxon>Ecdysozoa</taxon>
        <taxon>Arthropoda</taxon>
        <taxon>Hexapoda</taxon>
        <taxon>Insecta</taxon>
        <taxon>Pterygota</taxon>
        <taxon>Neoptera</taxon>
        <taxon>Paraneoptera</taxon>
        <taxon>Hemiptera</taxon>
        <taxon>Sternorrhyncha</taxon>
        <taxon>Psylloidea</taxon>
        <taxon>Psyllidae</taxon>
        <taxon>Psyllinae</taxon>
        <taxon>Cacopsylla</taxon>
    </lineage>
</organism>
<reference evidence="1" key="1">
    <citation type="submission" date="2021-05" db="EMBL/GenBank/DDBJ databases">
        <authorList>
            <person name="Alioto T."/>
            <person name="Alioto T."/>
            <person name="Gomez Garrido J."/>
        </authorList>
    </citation>
    <scope>NUCLEOTIDE SEQUENCE</scope>
</reference>
<dbReference type="EMBL" id="HBUF01077244">
    <property type="protein sequence ID" value="CAG6631568.1"/>
    <property type="molecule type" value="Transcribed_RNA"/>
</dbReference>
<name>A0A8D8QGQ7_9HEMI</name>
<sequence length="111" mass="12933">MYSIQVVSGYSTVVSIQYKHRKSSFYCQSPCVKFRVCFLFINFMMLPNPLFHVILDASVAILPDFVYSLFHLKSDHKEYGVSHKMCIKSCPNHTTWVDFARSNRTDVNEKI</sequence>
<proteinExistence type="predicted"/>
<dbReference type="EMBL" id="HBUF01077245">
    <property type="protein sequence ID" value="CAG6631569.1"/>
    <property type="molecule type" value="Transcribed_RNA"/>
</dbReference>
<accession>A0A8D8QGQ7</accession>
<dbReference type="AlphaFoldDB" id="A0A8D8QGQ7"/>
<protein>
    <submittedName>
        <fullName evidence="1">Uncharacterized protein</fullName>
    </submittedName>
</protein>
<evidence type="ECO:0000313" key="1">
    <source>
        <dbReference type="EMBL" id="CAG6631569.1"/>
    </source>
</evidence>